<gene>
    <name evidence="1" type="ORF">GIL414_LOCUS50003</name>
</gene>
<dbReference type="EMBL" id="CAJOBJ010165628">
    <property type="protein sequence ID" value="CAF4863399.1"/>
    <property type="molecule type" value="Genomic_DNA"/>
</dbReference>
<organism evidence="1 2">
    <name type="scientific">Rotaria magnacalcarata</name>
    <dbReference type="NCBI Taxonomy" id="392030"/>
    <lineage>
        <taxon>Eukaryota</taxon>
        <taxon>Metazoa</taxon>
        <taxon>Spiralia</taxon>
        <taxon>Gnathifera</taxon>
        <taxon>Rotifera</taxon>
        <taxon>Eurotatoria</taxon>
        <taxon>Bdelloidea</taxon>
        <taxon>Philodinida</taxon>
        <taxon>Philodinidae</taxon>
        <taxon>Rotaria</taxon>
    </lineage>
</organism>
<evidence type="ECO:0000313" key="1">
    <source>
        <dbReference type="EMBL" id="CAF4863399.1"/>
    </source>
</evidence>
<reference evidence="1" key="1">
    <citation type="submission" date="2021-02" db="EMBL/GenBank/DDBJ databases">
        <authorList>
            <person name="Nowell W R."/>
        </authorList>
    </citation>
    <scope>NUCLEOTIDE SEQUENCE</scope>
</reference>
<dbReference type="AlphaFoldDB" id="A0A8S3BVN0"/>
<sequence>MEVTPYVPTEYSLAKTEYDPHRLPPIRSGDLVSKSDETPVYTVNNNRYALPPSNILRTISDQQSGE</sequence>
<accession>A0A8S3BVN0</accession>
<dbReference type="Proteomes" id="UP000681720">
    <property type="component" value="Unassembled WGS sequence"/>
</dbReference>
<name>A0A8S3BVN0_9BILA</name>
<protein>
    <submittedName>
        <fullName evidence="1">Uncharacterized protein</fullName>
    </submittedName>
</protein>
<evidence type="ECO:0000313" key="2">
    <source>
        <dbReference type="Proteomes" id="UP000681720"/>
    </source>
</evidence>
<proteinExistence type="predicted"/>
<comment type="caution">
    <text evidence="1">The sequence shown here is derived from an EMBL/GenBank/DDBJ whole genome shotgun (WGS) entry which is preliminary data.</text>
</comment>
<feature type="non-terminal residue" evidence="1">
    <location>
        <position position="66"/>
    </location>
</feature>